<feature type="domain" description="N-acetyltransferase" evidence="1">
    <location>
        <begin position="3"/>
        <end position="139"/>
    </location>
</feature>
<protein>
    <submittedName>
        <fullName evidence="2">Acetyltransferase</fullName>
    </submittedName>
</protein>
<name>L0FWD2_ECHVK</name>
<dbReference type="CDD" id="cd04301">
    <property type="entry name" value="NAT_SF"/>
    <property type="match status" value="2"/>
</dbReference>
<reference evidence="3" key="1">
    <citation type="submission" date="2012-02" db="EMBL/GenBank/DDBJ databases">
        <title>The complete genome of Echinicola vietnamensis DSM 17526.</title>
        <authorList>
            <person name="Lucas S."/>
            <person name="Copeland A."/>
            <person name="Lapidus A."/>
            <person name="Glavina del Rio T."/>
            <person name="Dalin E."/>
            <person name="Tice H."/>
            <person name="Bruce D."/>
            <person name="Goodwin L."/>
            <person name="Pitluck S."/>
            <person name="Peters L."/>
            <person name="Ovchinnikova G."/>
            <person name="Teshima H."/>
            <person name="Kyrpides N."/>
            <person name="Mavromatis K."/>
            <person name="Ivanova N."/>
            <person name="Brettin T."/>
            <person name="Detter J.C."/>
            <person name="Han C."/>
            <person name="Larimer F."/>
            <person name="Land M."/>
            <person name="Hauser L."/>
            <person name="Markowitz V."/>
            <person name="Cheng J.-F."/>
            <person name="Hugenholtz P."/>
            <person name="Woyke T."/>
            <person name="Wu D."/>
            <person name="Brambilla E."/>
            <person name="Klenk H.-P."/>
            <person name="Eisen J.A."/>
        </authorList>
    </citation>
    <scope>NUCLEOTIDE SEQUENCE [LARGE SCALE GENOMIC DNA]</scope>
    <source>
        <strain evidence="3">DSM 17526 / LMG 23754 / KMM 6221</strain>
    </source>
</reference>
<sequence length="271" mass="31330">MEPNYKIISLRPEDTWALRHRVMWPDQPFDDVKLEVDPHGRHFGLVQGDQICTVISVFVKNGQAQFRKFATETSQQGKGYGSILLRYIISHLEEEGIHRIWCNARADKTAFYEKFGLQKTQQTFAKKGIDYIIMEKTTVEIAEHRDFTLEQLLPLYQKNHWSSANKPEVLYKGLTHSDSLVTAWENDQLVGLGNAISDGHLVVYFPHLLVLPSHQGKGIGRKIMERMFEKYAGFHMQMLTAEVKAVPFYKKMGFEQAGKTVPMWKYEGKEH</sequence>
<dbReference type="PANTHER" id="PTHR43233">
    <property type="entry name" value="FAMILY N-ACETYLTRANSFERASE, PUTATIVE (AFU_ORTHOLOGUE AFUA_6G03350)-RELATED"/>
    <property type="match status" value="1"/>
</dbReference>
<evidence type="ECO:0000313" key="3">
    <source>
        <dbReference type="Proteomes" id="UP000010796"/>
    </source>
</evidence>
<keyword evidence="2" id="KW-0808">Transferase</keyword>
<dbReference type="PATRIC" id="fig|926556.3.peg.1131"/>
<dbReference type="Pfam" id="PF13673">
    <property type="entry name" value="Acetyltransf_10"/>
    <property type="match status" value="2"/>
</dbReference>
<accession>L0FWD2</accession>
<dbReference type="STRING" id="926556.Echvi_1082"/>
<dbReference type="InterPro" id="IPR016181">
    <property type="entry name" value="Acyl_CoA_acyltransferase"/>
</dbReference>
<dbReference type="InterPro" id="IPR053144">
    <property type="entry name" value="Acetyltransferase_Butenolide"/>
</dbReference>
<dbReference type="Proteomes" id="UP000010796">
    <property type="component" value="Chromosome"/>
</dbReference>
<gene>
    <name evidence="2" type="ordered locus">Echvi_1082</name>
</gene>
<organism evidence="2 3">
    <name type="scientific">Echinicola vietnamensis (strain DSM 17526 / LMG 23754 / KMM 6221)</name>
    <dbReference type="NCBI Taxonomy" id="926556"/>
    <lineage>
        <taxon>Bacteria</taxon>
        <taxon>Pseudomonadati</taxon>
        <taxon>Bacteroidota</taxon>
        <taxon>Cytophagia</taxon>
        <taxon>Cytophagales</taxon>
        <taxon>Cyclobacteriaceae</taxon>
        <taxon>Echinicola</taxon>
    </lineage>
</organism>
<dbReference type="InterPro" id="IPR000182">
    <property type="entry name" value="GNAT_dom"/>
</dbReference>
<dbReference type="KEGG" id="evi:Echvi_1082"/>
<dbReference type="Gene3D" id="3.40.630.30">
    <property type="match status" value="2"/>
</dbReference>
<evidence type="ECO:0000313" key="2">
    <source>
        <dbReference type="EMBL" id="AGA77353.1"/>
    </source>
</evidence>
<dbReference type="GO" id="GO:0016747">
    <property type="term" value="F:acyltransferase activity, transferring groups other than amino-acyl groups"/>
    <property type="evidence" value="ECO:0007669"/>
    <property type="project" value="InterPro"/>
</dbReference>
<proteinExistence type="predicted"/>
<dbReference type="SUPFAM" id="SSF55729">
    <property type="entry name" value="Acyl-CoA N-acyltransferases (Nat)"/>
    <property type="match status" value="2"/>
</dbReference>
<dbReference type="PANTHER" id="PTHR43233:SF1">
    <property type="entry name" value="FAMILY N-ACETYLTRANSFERASE, PUTATIVE (AFU_ORTHOLOGUE AFUA_6G03350)-RELATED"/>
    <property type="match status" value="1"/>
</dbReference>
<dbReference type="HOGENOM" id="CLU_1025770_0_0_10"/>
<dbReference type="AlphaFoldDB" id="L0FWD2"/>
<dbReference type="PROSITE" id="PS51186">
    <property type="entry name" value="GNAT"/>
    <property type="match status" value="2"/>
</dbReference>
<dbReference type="RefSeq" id="WP_015264917.1">
    <property type="nucleotide sequence ID" value="NC_019904.1"/>
</dbReference>
<evidence type="ECO:0000259" key="1">
    <source>
        <dbReference type="PROSITE" id="PS51186"/>
    </source>
</evidence>
<keyword evidence="3" id="KW-1185">Reference proteome</keyword>
<dbReference type="eggNOG" id="COG0456">
    <property type="taxonomic scope" value="Bacteria"/>
</dbReference>
<dbReference type="EMBL" id="CP003346">
    <property type="protein sequence ID" value="AGA77353.1"/>
    <property type="molecule type" value="Genomic_DNA"/>
</dbReference>
<feature type="domain" description="N-acetyltransferase" evidence="1">
    <location>
        <begin position="139"/>
        <end position="271"/>
    </location>
</feature>